<accession>A0A8S9SHZ0</accession>
<evidence type="ECO:0000313" key="3">
    <source>
        <dbReference type="EMBL" id="KAF3600968.1"/>
    </source>
</evidence>
<gene>
    <name evidence="3" type="ORF">F2Q69_00034085</name>
</gene>
<evidence type="ECO:0000256" key="1">
    <source>
        <dbReference type="SAM" id="MobiDB-lite"/>
    </source>
</evidence>
<proteinExistence type="predicted"/>
<organism evidence="3 4">
    <name type="scientific">Brassica cretica</name>
    <name type="common">Mustard</name>
    <dbReference type="NCBI Taxonomy" id="69181"/>
    <lineage>
        <taxon>Eukaryota</taxon>
        <taxon>Viridiplantae</taxon>
        <taxon>Streptophyta</taxon>
        <taxon>Embryophyta</taxon>
        <taxon>Tracheophyta</taxon>
        <taxon>Spermatophyta</taxon>
        <taxon>Magnoliopsida</taxon>
        <taxon>eudicotyledons</taxon>
        <taxon>Gunneridae</taxon>
        <taxon>Pentapetalae</taxon>
        <taxon>rosids</taxon>
        <taxon>malvids</taxon>
        <taxon>Brassicales</taxon>
        <taxon>Brassicaceae</taxon>
        <taxon>Brassiceae</taxon>
        <taxon>Brassica</taxon>
    </lineage>
</organism>
<feature type="transmembrane region" description="Helical" evidence="2">
    <location>
        <begin position="245"/>
        <end position="265"/>
    </location>
</feature>
<sequence>MDFVVAYDRDFWGWQSPAGTSPEQPQIATMKEKPSHHPKREIRAQQTRFGEQKNDRSNMSISKLNFEIMFYTHRSISDPRTINFISVLPLIQKETGNVRDIIGKISMPAFQIIYPIVKSTEFRSCFVRAVKVHSAFPQVSSEPVAKVRVFSRTSLTRLRTSNNRPWRRNSVCRPETSTLGVVYAAAQLSRPVVPRLREEVIQVGLLVVSALFSLYLIPKPSKISRVCSAPATGSGARGRRRQLPLLFLFVICSGLPSFLVIVVLLGSVGGAPVRFGTAVRVHGLPESAFRVNVSVDLGFLFLGPFEAFRVVGRWVRRHLSPPVRGFALGSREVIDFFYRFVHGGLMAVWLSSFCDSMSATSSRMPSLPLLRSRAKVFRSSGGTGPRLVLSLEACSVCSSLALLVLGRRADHPASQFLPGSDSRFYCGFSFCGKRVVSTRRGQW</sequence>
<evidence type="ECO:0000313" key="4">
    <source>
        <dbReference type="Proteomes" id="UP000712600"/>
    </source>
</evidence>
<dbReference type="Proteomes" id="UP000712600">
    <property type="component" value="Unassembled WGS sequence"/>
</dbReference>
<name>A0A8S9SHZ0_BRACR</name>
<feature type="compositionally biased region" description="Polar residues" evidence="1">
    <location>
        <begin position="17"/>
        <end position="27"/>
    </location>
</feature>
<evidence type="ECO:0000256" key="2">
    <source>
        <dbReference type="SAM" id="Phobius"/>
    </source>
</evidence>
<feature type="transmembrane region" description="Helical" evidence="2">
    <location>
        <begin position="200"/>
        <end position="217"/>
    </location>
</feature>
<keyword evidence="2" id="KW-0472">Membrane</keyword>
<protein>
    <submittedName>
        <fullName evidence="3">Uncharacterized protein</fullName>
    </submittedName>
</protein>
<feature type="region of interest" description="Disordered" evidence="1">
    <location>
        <begin position="16"/>
        <end position="55"/>
    </location>
</feature>
<dbReference type="AlphaFoldDB" id="A0A8S9SHZ0"/>
<dbReference type="EMBL" id="QGKX02000004">
    <property type="protein sequence ID" value="KAF3600968.1"/>
    <property type="molecule type" value="Genomic_DNA"/>
</dbReference>
<reference evidence="3" key="1">
    <citation type="submission" date="2019-12" db="EMBL/GenBank/DDBJ databases">
        <title>Genome sequencing and annotation of Brassica cretica.</title>
        <authorList>
            <person name="Studholme D.J."/>
            <person name="Sarris P."/>
        </authorList>
    </citation>
    <scope>NUCLEOTIDE SEQUENCE</scope>
    <source>
        <strain evidence="3">PFS-109/04</strain>
        <tissue evidence="3">Leaf</tissue>
    </source>
</reference>
<keyword evidence="2" id="KW-0812">Transmembrane</keyword>
<keyword evidence="2" id="KW-1133">Transmembrane helix</keyword>
<comment type="caution">
    <text evidence="3">The sequence shown here is derived from an EMBL/GenBank/DDBJ whole genome shotgun (WGS) entry which is preliminary data.</text>
</comment>